<dbReference type="FunFam" id="1.20.1250.20:FF:000078">
    <property type="entry name" value="MFS maltose transporter, putative"/>
    <property type="match status" value="1"/>
</dbReference>
<evidence type="ECO:0000256" key="4">
    <source>
        <dbReference type="ARBA" id="ARBA00022692"/>
    </source>
</evidence>
<feature type="domain" description="Major facilitator superfamily (MFS) profile" evidence="11">
    <location>
        <begin position="54"/>
        <end position="499"/>
    </location>
</feature>
<evidence type="ECO:0000313" key="12">
    <source>
        <dbReference type="EMBL" id="KAG4419560.1"/>
    </source>
</evidence>
<dbReference type="Proteomes" id="UP000664132">
    <property type="component" value="Unassembled WGS sequence"/>
</dbReference>
<dbReference type="GO" id="GO:0016020">
    <property type="term" value="C:membrane"/>
    <property type="evidence" value="ECO:0007669"/>
    <property type="project" value="UniProtKB-SubCell"/>
</dbReference>
<dbReference type="PANTHER" id="PTHR48022">
    <property type="entry name" value="PLASTIDIC GLUCOSE TRANSPORTER 4"/>
    <property type="match status" value="1"/>
</dbReference>
<evidence type="ECO:0000256" key="9">
    <source>
        <dbReference type="SAM" id="MobiDB-lite"/>
    </source>
</evidence>
<evidence type="ECO:0000256" key="10">
    <source>
        <dbReference type="SAM" id="Phobius"/>
    </source>
</evidence>
<evidence type="ECO:0000313" key="13">
    <source>
        <dbReference type="Proteomes" id="UP000664132"/>
    </source>
</evidence>
<evidence type="ECO:0000256" key="2">
    <source>
        <dbReference type="ARBA" id="ARBA00010992"/>
    </source>
</evidence>
<dbReference type="PROSITE" id="PS50850">
    <property type="entry name" value="MFS"/>
    <property type="match status" value="1"/>
</dbReference>
<dbReference type="PANTHER" id="PTHR48022:SF5">
    <property type="entry name" value="ALPHA-GLUCOSIDES PERMEASE MPH2-RELATED"/>
    <property type="match status" value="1"/>
</dbReference>
<feature type="transmembrane region" description="Helical" evidence="10">
    <location>
        <begin position="375"/>
        <end position="397"/>
    </location>
</feature>
<dbReference type="Gene3D" id="1.20.1250.20">
    <property type="entry name" value="MFS general substrate transporter like domains"/>
    <property type="match status" value="1"/>
</dbReference>
<evidence type="ECO:0000259" key="11">
    <source>
        <dbReference type="PROSITE" id="PS50850"/>
    </source>
</evidence>
<feature type="compositionally biased region" description="Basic and acidic residues" evidence="9">
    <location>
        <begin position="1"/>
        <end position="14"/>
    </location>
</feature>
<evidence type="ECO:0000256" key="3">
    <source>
        <dbReference type="ARBA" id="ARBA00022448"/>
    </source>
</evidence>
<keyword evidence="4 10" id="KW-0812">Transmembrane</keyword>
<protein>
    <recommendedName>
        <fullName evidence="11">Major facilitator superfamily (MFS) profile domain-containing protein</fullName>
    </recommendedName>
</protein>
<dbReference type="NCBIfam" id="TIGR00879">
    <property type="entry name" value="SP"/>
    <property type="match status" value="1"/>
</dbReference>
<organism evidence="12 13">
    <name type="scientific">Cadophora malorum</name>
    <dbReference type="NCBI Taxonomy" id="108018"/>
    <lineage>
        <taxon>Eukaryota</taxon>
        <taxon>Fungi</taxon>
        <taxon>Dikarya</taxon>
        <taxon>Ascomycota</taxon>
        <taxon>Pezizomycotina</taxon>
        <taxon>Leotiomycetes</taxon>
        <taxon>Helotiales</taxon>
        <taxon>Ploettnerulaceae</taxon>
        <taxon>Cadophora</taxon>
    </lineage>
</organism>
<keyword evidence="7" id="KW-0462">Maltose metabolism</keyword>
<keyword evidence="3 8" id="KW-0813">Transport</keyword>
<keyword evidence="6 10" id="KW-0472">Membrane</keyword>
<dbReference type="GO" id="GO:0000023">
    <property type="term" value="P:maltose metabolic process"/>
    <property type="evidence" value="ECO:0007669"/>
    <property type="project" value="UniProtKB-KW"/>
</dbReference>
<feature type="transmembrane region" description="Helical" evidence="10">
    <location>
        <begin position="218"/>
        <end position="241"/>
    </location>
</feature>
<feature type="transmembrane region" description="Helical" evidence="10">
    <location>
        <begin position="347"/>
        <end position="368"/>
    </location>
</feature>
<feature type="region of interest" description="Disordered" evidence="9">
    <location>
        <begin position="1"/>
        <end position="20"/>
    </location>
</feature>
<reference evidence="12" key="1">
    <citation type="submission" date="2021-02" db="EMBL/GenBank/DDBJ databases">
        <title>Genome sequence Cadophora malorum strain M34.</title>
        <authorList>
            <person name="Stefanovic E."/>
            <person name="Vu D."/>
            <person name="Scully C."/>
            <person name="Dijksterhuis J."/>
            <person name="Roader J."/>
            <person name="Houbraken J."/>
        </authorList>
    </citation>
    <scope>NUCLEOTIDE SEQUENCE</scope>
    <source>
        <strain evidence="12">M34</strain>
    </source>
</reference>
<name>A0A8H7W735_9HELO</name>
<feature type="transmembrane region" description="Helical" evidence="10">
    <location>
        <begin position="131"/>
        <end position="149"/>
    </location>
</feature>
<dbReference type="EMBL" id="JAFJYH010000102">
    <property type="protein sequence ID" value="KAG4419560.1"/>
    <property type="molecule type" value="Genomic_DNA"/>
</dbReference>
<dbReference type="InterPro" id="IPR050360">
    <property type="entry name" value="MFS_Sugar_Transporters"/>
</dbReference>
<dbReference type="AlphaFoldDB" id="A0A8H7W735"/>
<evidence type="ECO:0000256" key="7">
    <source>
        <dbReference type="ARBA" id="ARBA00026248"/>
    </source>
</evidence>
<evidence type="ECO:0000256" key="1">
    <source>
        <dbReference type="ARBA" id="ARBA00004141"/>
    </source>
</evidence>
<evidence type="ECO:0000256" key="8">
    <source>
        <dbReference type="RuleBase" id="RU003346"/>
    </source>
</evidence>
<accession>A0A8H7W735</accession>
<comment type="similarity">
    <text evidence="2 8">Belongs to the major facilitator superfamily. Sugar transporter (TC 2.A.1.1) family.</text>
</comment>
<dbReference type="InterPro" id="IPR005829">
    <property type="entry name" value="Sugar_transporter_CS"/>
</dbReference>
<dbReference type="GO" id="GO:0005351">
    <property type="term" value="F:carbohydrate:proton symporter activity"/>
    <property type="evidence" value="ECO:0007669"/>
    <property type="project" value="TreeGrafter"/>
</dbReference>
<dbReference type="OrthoDB" id="6612291at2759"/>
<dbReference type="InterPro" id="IPR020846">
    <property type="entry name" value="MFS_dom"/>
</dbReference>
<dbReference type="InterPro" id="IPR036259">
    <property type="entry name" value="MFS_trans_sf"/>
</dbReference>
<feature type="transmembrane region" description="Helical" evidence="10">
    <location>
        <begin position="403"/>
        <end position="427"/>
    </location>
</feature>
<keyword evidence="13" id="KW-1185">Reference proteome</keyword>
<feature type="transmembrane region" description="Helical" evidence="10">
    <location>
        <begin position="155"/>
        <end position="178"/>
    </location>
</feature>
<feature type="transmembrane region" description="Helical" evidence="10">
    <location>
        <begin position="448"/>
        <end position="465"/>
    </location>
</feature>
<feature type="transmembrane region" description="Helical" evidence="10">
    <location>
        <begin position="477"/>
        <end position="495"/>
    </location>
</feature>
<comment type="subcellular location">
    <subcellularLocation>
        <location evidence="1">Membrane</location>
        <topology evidence="1">Multi-pass membrane protein</topology>
    </subcellularLocation>
</comment>
<proteinExistence type="inferred from homology"/>
<evidence type="ECO:0000256" key="5">
    <source>
        <dbReference type="ARBA" id="ARBA00022989"/>
    </source>
</evidence>
<dbReference type="InterPro" id="IPR005828">
    <property type="entry name" value="MFS_sugar_transport-like"/>
</dbReference>
<dbReference type="PROSITE" id="PS00217">
    <property type="entry name" value="SUGAR_TRANSPORT_2"/>
    <property type="match status" value="1"/>
</dbReference>
<evidence type="ECO:0000256" key="6">
    <source>
        <dbReference type="ARBA" id="ARBA00023136"/>
    </source>
</evidence>
<dbReference type="Pfam" id="PF00083">
    <property type="entry name" value="Sugar_tr"/>
    <property type="match status" value="1"/>
</dbReference>
<keyword evidence="5 10" id="KW-1133">Transmembrane helix</keyword>
<gene>
    <name evidence="12" type="ORF">IFR04_007262</name>
</gene>
<dbReference type="SUPFAM" id="SSF103473">
    <property type="entry name" value="MFS general substrate transporter"/>
    <property type="match status" value="1"/>
</dbReference>
<sequence length="537" mass="59139">MEKHSVIAKLKDAQDETPPTLQKSYLQDADYANTQEHTLHFRQAVSLYKKAIFWSIIMSSALVMEGYDTKLMGSLYAMPAFQRAYGVQTKPSKYQITAAWQAGLNNGSGVGQLFGLYAAGFVCDRYGARKVMMAGLVMLTAFIFVQFFAPSLPVLLVGQMLVGVPLGMFQTVTTVYAVEVMPTRLRAHLTTYVNACWVLGQITASGVLRGALNMPAPWAYRLPFALQWLWPIPLFVGIYFAPDSPWWLVRQNRLDEAKNSLLRLTKRGMNTDDFDIDKTISLMVLTTEREREIDASTGYMACFRGTNLRRTIIVIGCYLAQNLDGNSMRANSTYFLQQAGLATDQSFNMAIVGYGSGLLGVIAAWFIIPHVGRRTIYIWGLSGLALLFFVIGILGIPSATSSLSWGIGATLIVSSFVHNTSIGPVAYSLVSELPSALLKNKSVVIARLCYNISGIPIGIIVPYMINPTAWAWGAKAGFFWGGSCLLTLIFTYFCIPEPKDRTPAELDILFEEKVSAGKFAQTRVDISRAGIGSELEA</sequence>
<comment type="caution">
    <text evidence="12">The sequence shown here is derived from an EMBL/GenBank/DDBJ whole genome shotgun (WGS) entry which is preliminary data.</text>
</comment>
<dbReference type="InterPro" id="IPR003663">
    <property type="entry name" value="Sugar/inositol_transpt"/>
</dbReference>